<gene>
    <name evidence="2" type="ORF">C6P46_005247</name>
</gene>
<feature type="compositionally biased region" description="Basic and acidic residues" evidence="1">
    <location>
        <begin position="256"/>
        <end position="265"/>
    </location>
</feature>
<protein>
    <submittedName>
        <fullName evidence="2">Uncharacterized protein</fullName>
    </submittedName>
</protein>
<feature type="region of interest" description="Disordered" evidence="1">
    <location>
        <begin position="1"/>
        <end position="28"/>
    </location>
</feature>
<evidence type="ECO:0000313" key="3">
    <source>
        <dbReference type="Proteomes" id="UP000777482"/>
    </source>
</evidence>
<feature type="region of interest" description="Disordered" evidence="1">
    <location>
        <begin position="104"/>
        <end position="128"/>
    </location>
</feature>
<evidence type="ECO:0000256" key="1">
    <source>
        <dbReference type="SAM" id="MobiDB-lite"/>
    </source>
</evidence>
<dbReference type="Proteomes" id="UP000777482">
    <property type="component" value="Unassembled WGS sequence"/>
</dbReference>
<evidence type="ECO:0000313" key="2">
    <source>
        <dbReference type="EMBL" id="KAG0659317.1"/>
    </source>
</evidence>
<feature type="region of interest" description="Disordered" evidence="1">
    <location>
        <begin position="155"/>
        <end position="271"/>
    </location>
</feature>
<name>A0A9P7B4J6_RHOMI</name>
<feature type="compositionally biased region" description="Acidic residues" evidence="1">
    <location>
        <begin position="176"/>
        <end position="192"/>
    </location>
</feature>
<dbReference type="OrthoDB" id="2589819at2759"/>
<reference evidence="2 3" key="1">
    <citation type="submission" date="2020-11" db="EMBL/GenBank/DDBJ databases">
        <title>Kefir isolates.</title>
        <authorList>
            <person name="Marcisauskas S."/>
            <person name="Kim Y."/>
            <person name="Blasche S."/>
        </authorList>
    </citation>
    <scope>NUCLEOTIDE SEQUENCE [LARGE SCALE GENOMIC DNA]</scope>
    <source>
        <strain evidence="2 3">KR</strain>
    </source>
</reference>
<dbReference type="InterPro" id="IPR025494">
    <property type="entry name" value="DUF4385"/>
</dbReference>
<accession>A0A9P7B4J6</accession>
<organism evidence="2 3">
    <name type="scientific">Rhodotorula mucilaginosa</name>
    <name type="common">Yeast</name>
    <name type="synonym">Rhodotorula rubra</name>
    <dbReference type="NCBI Taxonomy" id="5537"/>
    <lineage>
        <taxon>Eukaryota</taxon>
        <taxon>Fungi</taxon>
        <taxon>Dikarya</taxon>
        <taxon>Basidiomycota</taxon>
        <taxon>Pucciniomycotina</taxon>
        <taxon>Microbotryomycetes</taxon>
        <taxon>Sporidiobolales</taxon>
        <taxon>Sporidiobolaceae</taxon>
        <taxon>Rhodotorula</taxon>
    </lineage>
</organism>
<dbReference type="EMBL" id="PUHQ01000055">
    <property type="protein sequence ID" value="KAG0659317.1"/>
    <property type="molecule type" value="Genomic_DNA"/>
</dbReference>
<feature type="compositionally biased region" description="Basic and acidic residues" evidence="1">
    <location>
        <begin position="155"/>
        <end position="169"/>
    </location>
</feature>
<dbReference type="Pfam" id="PF14328">
    <property type="entry name" value="DUF4385"/>
    <property type="match status" value="1"/>
</dbReference>
<sequence>MPAPRKRSASPSGFSGAQGDFLAPHPTRMSYRIGRSEQGVLTFEPYKSHLLPLWRFKTPEIARESAQKIEGEFLRFEEGRDFVGCDMARKFLQMGMTRSTRYANRAGGRKYDSSGSLLPKSTDHPGAAAKLESARIFREAWERVKAREGYHELRKEWEAEKKRWEREGKPGLQAQEDGEGDAVSEEEASGQEEENKSSMPGSRRSSVRRRGGSEVKSEPSSKASASALKNDTGTSPDVLKSQDQDQPKGVKRRRVDKSAGIKAEEAKEEET</sequence>
<comment type="caution">
    <text evidence="2">The sequence shown here is derived from an EMBL/GenBank/DDBJ whole genome shotgun (WGS) entry which is preliminary data.</text>
</comment>
<proteinExistence type="predicted"/>
<keyword evidence="3" id="KW-1185">Reference proteome</keyword>
<dbReference type="AlphaFoldDB" id="A0A9P7B4J6"/>